<evidence type="ECO:0000313" key="1">
    <source>
        <dbReference type="EMBL" id="CAE8659858.1"/>
    </source>
</evidence>
<gene>
    <name evidence="1" type="ORF">PGLA2088_LOCUS13908</name>
</gene>
<accession>A0A813J1K3</accession>
<evidence type="ECO:0000313" key="2">
    <source>
        <dbReference type="Proteomes" id="UP000626109"/>
    </source>
</evidence>
<dbReference type="PANTHER" id="PTHR16128">
    <property type="entry name" value="FAD/NAD(P)-BINDING OXIDOREDUCTASE FAMILY PROTEIN"/>
    <property type="match status" value="1"/>
</dbReference>
<feature type="non-terminal residue" evidence="1">
    <location>
        <position position="1"/>
    </location>
</feature>
<reference evidence="1" key="1">
    <citation type="submission" date="2021-02" db="EMBL/GenBank/DDBJ databases">
        <authorList>
            <person name="Dougan E. K."/>
            <person name="Rhodes N."/>
            <person name="Thang M."/>
            <person name="Chan C."/>
        </authorList>
    </citation>
    <scope>NUCLEOTIDE SEQUENCE</scope>
</reference>
<proteinExistence type="predicted"/>
<name>A0A813J1K3_POLGL</name>
<dbReference type="EMBL" id="CAJNNW010016846">
    <property type="protein sequence ID" value="CAE8659858.1"/>
    <property type="molecule type" value="Genomic_DNA"/>
</dbReference>
<sequence length="261" mass="28198">AAILGGRCASQPSSLALSRDCGGRLVTVSDPRFEMLVKSPLLAGLLQEWPGRFGVLGAVSGAVLPRDAVLETGMFRPRPPPQSDQDQAEPDLAEEKLASPMNYCGFLEGPTGQKLFAKASACSSLSESLLQSAGVEVLLGLEVCKLDYQHQHQQQQQQEQQQQAVEEGSSQWSLSTSNQQISQSNFDCLVLANHDPIFAAGVIEQLQASNRDPEMRRPEVSEVISGFAAQLRTLAAEQQSRYSLTVSFPRPLRGLAFDAAS</sequence>
<dbReference type="Proteomes" id="UP000626109">
    <property type="component" value="Unassembled WGS sequence"/>
</dbReference>
<organism evidence="1 2">
    <name type="scientific">Polarella glacialis</name>
    <name type="common">Dinoflagellate</name>
    <dbReference type="NCBI Taxonomy" id="89957"/>
    <lineage>
        <taxon>Eukaryota</taxon>
        <taxon>Sar</taxon>
        <taxon>Alveolata</taxon>
        <taxon>Dinophyceae</taxon>
        <taxon>Suessiales</taxon>
        <taxon>Suessiaceae</taxon>
        <taxon>Polarella</taxon>
    </lineage>
</organism>
<dbReference type="AlphaFoldDB" id="A0A813J1K3"/>
<dbReference type="PANTHER" id="PTHR16128:SF5">
    <property type="entry name" value="FAD_NAD(P)-BINDING OXIDOREDUCTASE FAMILY PROTEIN"/>
    <property type="match status" value="1"/>
</dbReference>
<comment type="caution">
    <text evidence="1">The sequence shown here is derived from an EMBL/GenBank/DDBJ whole genome shotgun (WGS) entry which is preliminary data.</text>
</comment>
<protein>
    <submittedName>
        <fullName evidence="1">Uncharacterized protein</fullName>
    </submittedName>
</protein>
<feature type="non-terminal residue" evidence="1">
    <location>
        <position position="261"/>
    </location>
</feature>